<dbReference type="EMBL" id="UINC01153676">
    <property type="protein sequence ID" value="SVD48523.1"/>
    <property type="molecule type" value="Genomic_DNA"/>
</dbReference>
<organism evidence="1">
    <name type="scientific">marine metagenome</name>
    <dbReference type="NCBI Taxonomy" id="408172"/>
    <lineage>
        <taxon>unclassified sequences</taxon>
        <taxon>metagenomes</taxon>
        <taxon>ecological metagenomes</taxon>
    </lineage>
</organism>
<reference evidence="1" key="1">
    <citation type="submission" date="2018-05" db="EMBL/GenBank/DDBJ databases">
        <authorList>
            <person name="Lanie J.A."/>
            <person name="Ng W.-L."/>
            <person name="Kazmierczak K.M."/>
            <person name="Andrzejewski T.M."/>
            <person name="Davidsen T.M."/>
            <person name="Wayne K.J."/>
            <person name="Tettelin H."/>
            <person name="Glass J.I."/>
            <person name="Rusch D."/>
            <person name="Podicherti R."/>
            <person name="Tsui H.-C.T."/>
            <person name="Winkler M.E."/>
        </authorList>
    </citation>
    <scope>NUCLEOTIDE SEQUENCE</scope>
</reference>
<proteinExistence type="predicted"/>
<gene>
    <name evidence="1" type="ORF">METZ01_LOCUS401377</name>
</gene>
<sequence>MTILLFQSDPSLMQIVILILIGSNGIG</sequence>
<protein>
    <submittedName>
        <fullName evidence="1">Uncharacterized protein</fullName>
    </submittedName>
</protein>
<name>A0A382VPV1_9ZZZZ</name>
<evidence type="ECO:0000313" key="1">
    <source>
        <dbReference type="EMBL" id="SVD48523.1"/>
    </source>
</evidence>
<accession>A0A382VPV1</accession>
<dbReference type="AlphaFoldDB" id="A0A382VPV1"/>